<dbReference type="PROSITE" id="PS00624">
    <property type="entry name" value="GMC_OXRED_2"/>
    <property type="match status" value="1"/>
</dbReference>
<comment type="similarity">
    <text evidence="2 6">Belongs to the GMC oxidoreductase family.</text>
</comment>
<dbReference type="GO" id="GO:0016614">
    <property type="term" value="F:oxidoreductase activity, acting on CH-OH group of donors"/>
    <property type="evidence" value="ECO:0007669"/>
    <property type="project" value="InterPro"/>
</dbReference>
<evidence type="ECO:0000256" key="6">
    <source>
        <dbReference type="RuleBase" id="RU003968"/>
    </source>
</evidence>
<evidence type="ECO:0000256" key="1">
    <source>
        <dbReference type="ARBA" id="ARBA00001974"/>
    </source>
</evidence>
<dbReference type="InterPro" id="IPR007867">
    <property type="entry name" value="GMC_OxRtase_C"/>
</dbReference>
<evidence type="ECO:0000256" key="5">
    <source>
        <dbReference type="PIRSR" id="PIRSR000137-2"/>
    </source>
</evidence>
<sequence>MIYDYIIVGAGSAGCVLADALSETGKHQVLVIESGPKDDSFLLTMPRGIGKILHPESPYVWQYDVDKGLAQFTRGDNNKETWLKGRVLGGSSSINGMVYARGFAHDYDQWETLGCNGWNWHNLRPHFMAHEQHELGSNNERGADGPLRITVHPKNDNGQAVRHLSDAILHAMADNGITTTDDTNDNGGAGYQPRTIFQGKRCSAAKAFLKPAMHRHNLTVMHDTTVQKILFNENRAIGVELKHNGNIIRKESRRDIILSAGAIESPKLLMLSGIGDRAHLTDLKIPLVQHAPEVGQNLQEHFYIHTRFRVRKGSLNKAFQGVGLIKSLCRYLLTHKGPFSHAAHELIAYSRSQPNITKPDCQIGVGLYSLIPQTFPPQPDKFPGITIGGYPLHPTSRGHLRLQSAQPQVAPKILANFLNTEDDKKTAVALLRQIRSIAQQSALADHIEEELNPGVNATSDEQLLAYYQNYGGTAYHVAGTCRMGSDPGAVVDTRTKVCGVEGLRVVDTSIFPRLPSGNTNAPTMAVARFASSLILADAR</sequence>
<feature type="binding site" evidence="5">
    <location>
        <begin position="95"/>
        <end position="98"/>
    </location>
    <ligand>
        <name>FAD</name>
        <dbReference type="ChEBI" id="CHEBI:57692"/>
    </ligand>
</feature>
<dbReference type="InterPro" id="IPR036188">
    <property type="entry name" value="FAD/NAD-bd_sf"/>
</dbReference>
<dbReference type="InterPro" id="IPR000172">
    <property type="entry name" value="GMC_OxRdtase_N"/>
</dbReference>
<dbReference type="GO" id="GO:0050660">
    <property type="term" value="F:flavin adenine dinucleotide binding"/>
    <property type="evidence" value="ECO:0007669"/>
    <property type="project" value="InterPro"/>
</dbReference>
<evidence type="ECO:0000313" key="10">
    <source>
        <dbReference type="Proteomes" id="UP001409585"/>
    </source>
</evidence>
<feature type="binding site" evidence="5">
    <location>
        <position position="226"/>
    </location>
    <ligand>
        <name>FAD</name>
        <dbReference type="ChEBI" id="CHEBI:57692"/>
    </ligand>
</feature>
<protein>
    <submittedName>
        <fullName evidence="9">Choline dehydrogenase</fullName>
    </submittedName>
</protein>
<keyword evidence="3 6" id="KW-0285">Flavoprotein</keyword>
<organism evidence="9 10">
    <name type="scientific">Halioxenophilus aromaticivorans</name>
    <dbReference type="NCBI Taxonomy" id="1306992"/>
    <lineage>
        <taxon>Bacteria</taxon>
        <taxon>Pseudomonadati</taxon>
        <taxon>Pseudomonadota</taxon>
        <taxon>Gammaproteobacteria</taxon>
        <taxon>Alteromonadales</taxon>
        <taxon>Alteromonadaceae</taxon>
        <taxon>Halioxenophilus</taxon>
    </lineage>
</organism>
<dbReference type="RefSeq" id="WP_345425655.1">
    <property type="nucleotide sequence ID" value="NZ_AP031496.1"/>
</dbReference>
<accession>A0AAV3U6P3</accession>
<evidence type="ECO:0000313" key="9">
    <source>
        <dbReference type="EMBL" id="GAA4952033.1"/>
    </source>
</evidence>
<dbReference type="PROSITE" id="PS00623">
    <property type="entry name" value="GMC_OXRED_1"/>
    <property type="match status" value="1"/>
</dbReference>
<feature type="domain" description="Glucose-methanol-choline oxidoreductase N-terminal" evidence="7">
    <location>
        <begin position="85"/>
        <end position="108"/>
    </location>
</feature>
<feature type="binding site" evidence="5">
    <location>
        <position position="87"/>
    </location>
    <ligand>
        <name>FAD</name>
        <dbReference type="ChEBI" id="CHEBI:57692"/>
    </ligand>
</feature>
<dbReference type="Gene3D" id="3.30.560.10">
    <property type="entry name" value="Glucose Oxidase, domain 3"/>
    <property type="match status" value="1"/>
</dbReference>
<keyword evidence="10" id="KW-1185">Reference proteome</keyword>
<keyword evidence="4 5" id="KW-0274">FAD</keyword>
<dbReference type="AlphaFoldDB" id="A0AAV3U6P3"/>
<dbReference type="SUPFAM" id="SSF51905">
    <property type="entry name" value="FAD/NAD(P)-binding domain"/>
    <property type="match status" value="1"/>
</dbReference>
<reference evidence="10" key="1">
    <citation type="journal article" date="2019" name="Int. J. Syst. Evol. Microbiol.">
        <title>The Global Catalogue of Microorganisms (GCM) 10K type strain sequencing project: providing services to taxonomists for standard genome sequencing and annotation.</title>
        <authorList>
            <consortium name="The Broad Institute Genomics Platform"/>
            <consortium name="The Broad Institute Genome Sequencing Center for Infectious Disease"/>
            <person name="Wu L."/>
            <person name="Ma J."/>
        </authorList>
    </citation>
    <scope>NUCLEOTIDE SEQUENCE [LARGE SCALE GENOMIC DNA]</scope>
    <source>
        <strain evidence="10">JCM 19134</strain>
    </source>
</reference>
<comment type="cofactor">
    <cofactor evidence="1 5">
        <name>FAD</name>
        <dbReference type="ChEBI" id="CHEBI:57692"/>
    </cofactor>
</comment>
<proteinExistence type="inferred from homology"/>
<evidence type="ECO:0000256" key="3">
    <source>
        <dbReference type="ARBA" id="ARBA00022630"/>
    </source>
</evidence>
<evidence type="ECO:0000256" key="4">
    <source>
        <dbReference type="ARBA" id="ARBA00022827"/>
    </source>
</evidence>
<dbReference type="PANTHER" id="PTHR11552:SF147">
    <property type="entry name" value="CHOLINE DEHYDROGENASE, MITOCHONDRIAL"/>
    <property type="match status" value="1"/>
</dbReference>
<evidence type="ECO:0000256" key="2">
    <source>
        <dbReference type="ARBA" id="ARBA00010790"/>
    </source>
</evidence>
<dbReference type="SUPFAM" id="SSF54373">
    <property type="entry name" value="FAD-linked reductases, C-terminal domain"/>
    <property type="match status" value="1"/>
</dbReference>
<feature type="domain" description="Glucose-methanol-choline oxidoreductase N-terminal" evidence="8">
    <location>
        <begin position="261"/>
        <end position="275"/>
    </location>
</feature>
<dbReference type="Pfam" id="PF05199">
    <property type="entry name" value="GMC_oxred_C"/>
    <property type="match status" value="1"/>
</dbReference>
<evidence type="ECO:0000259" key="7">
    <source>
        <dbReference type="PROSITE" id="PS00623"/>
    </source>
</evidence>
<dbReference type="EMBL" id="BAABLX010000029">
    <property type="protein sequence ID" value="GAA4952033.1"/>
    <property type="molecule type" value="Genomic_DNA"/>
</dbReference>
<gene>
    <name evidence="9" type="ORF">GCM10025791_35810</name>
</gene>
<comment type="caution">
    <text evidence="9">The sequence shown here is derived from an EMBL/GenBank/DDBJ whole genome shotgun (WGS) entry which is preliminary data.</text>
</comment>
<dbReference type="InterPro" id="IPR012132">
    <property type="entry name" value="GMC_OxRdtase"/>
</dbReference>
<evidence type="ECO:0000259" key="8">
    <source>
        <dbReference type="PROSITE" id="PS00624"/>
    </source>
</evidence>
<dbReference type="PIRSF" id="PIRSF000137">
    <property type="entry name" value="Alcohol_oxidase"/>
    <property type="match status" value="1"/>
</dbReference>
<dbReference type="Proteomes" id="UP001409585">
    <property type="component" value="Unassembled WGS sequence"/>
</dbReference>
<name>A0AAV3U6P3_9ALTE</name>
<dbReference type="Gene3D" id="3.50.50.60">
    <property type="entry name" value="FAD/NAD(P)-binding domain"/>
    <property type="match status" value="1"/>
</dbReference>
<dbReference type="PANTHER" id="PTHR11552">
    <property type="entry name" value="GLUCOSE-METHANOL-CHOLINE GMC OXIDOREDUCTASE"/>
    <property type="match status" value="1"/>
</dbReference>
<dbReference type="Pfam" id="PF00732">
    <property type="entry name" value="GMC_oxred_N"/>
    <property type="match status" value="1"/>
</dbReference>